<evidence type="ECO:0000259" key="4">
    <source>
        <dbReference type="Pfam" id="PF08308"/>
    </source>
</evidence>
<feature type="repeat" description="TPR" evidence="3">
    <location>
        <begin position="284"/>
        <end position="317"/>
    </location>
</feature>
<proteinExistence type="predicted"/>
<dbReference type="Gene3D" id="1.25.40.10">
    <property type="entry name" value="Tetratricopeptide repeat domain"/>
    <property type="match status" value="3"/>
</dbReference>
<gene>
    <name evidence="5" type="ORF">ENI34_00850</name>
</gene>
<name>A0A9C9EKJ0_UNCW3</name>
<evidence type="ECO:0000313" key="5">
    <source>
        <dbReference type="EMBL" id="HEC77674.1"/>
    </source>
</evidence>
<accession>A0A9C9EKJ0</accession>
<dbReference type="PANTHER" id="PTHR44943:SF8">
    <property type="entry name" value="TPR REPEAT-CONTAINING PROTEIN MJ0263"/>
    <property type="match status" value="1"/>
</dbReference>
<comment type="caution">
    <text evidence="5">The sequence shown here is derived from an EMBL/GenBank/DDBJ whole genome shotgun (WGS) entry which is preliminary data.</text>
</comment>
<dbReference type="InterPro" id="IPR051685">
    <property type="entry name" value="Ycf3/AcsC/BcsC/TPR_MFPF"/>
</dbReference>
<keyword evidence="1" id="KW-0677">Repeat</keyword>
<dbReference type="PROSITE" id="PS50293">
    <property type="entry name" value="TPR_REGION"/>
    <property type="match status" value="1"/>
</dbReference>
<dbReference type="InterPro" id="IPR011990">
    <property type="entry name" value="TPR-like_helical_dom_sf"/>
</dbReference>
<feature type="repeat" description="TPR" evidence="3">
    <location>
        <begin position="233"/>
        <end position="266"/>
    </location>
</feature>
<dbReference type="PROSITE" id="PS50005">
    <property type="entry name" value="TPR"/>
    <property type="match status" value="3"/>
</dbReference>
<dbReference type="Gene3D" id="2.60.40.1120">
    <property type="entry name" value="Carboxypeptidase-like, regulatory domain"/>
    <property type="match status" value="1"/>
</dbReference>
<protein>
    <submittedName>
        <fullName evidence="5">Tetratricopeptide repeat protein</fullName>
    </submittedName>
</protein>
<dbReference type="InterPro" id="IPR019734">
    <property type="entry name" value="TPR_rpt"/>
</dbReference>
<dbReference type="AlphaFoldDB" id="A0A9C9EKJ0"/>
<dbReference type="Pfam" id="PF00515">
    <property type="entry name" value="TPR_1"/>
    <property type="match status" value="1"/>
</dbReference>
<evidence type="ECO:0000256" key="3">
    <source>
        <dbReference type="PROSITE-ProRule" id="PRU00339"/>
    </source>
</evidence>
<feature type="domain" description="PEGA" evidence="4">
    <location>
        <begin position="175"/>
        <end position="216"/>
    </location>
</feature>
<feature type="non-terminal residue" evidence="5">
    <location>
        <position position="1"/>
    </location>
</feature>
<sequence>GRPWELFSTYIAMQKSFAPVFNVVVGLGRGRFVGYGPRSHIFNTDLFVLGEEYMTRSHSWWAFGIFFGGSIKAGPVELIAEIDGRDGNAGIRYRHKYFTGTLAVTKCEHFWSPEPFSPRFTLGVEATNRALMEGPQVGSIECVIRDYTSKQPLVGAVIDIKEMNKRYKTKGSTFSLSLPVGNYTIAISKPNYEDYMAKISVKKGMKSKLIFNLKKTEEARRKETALLEKEKNIKANFEKGKIYYSEGNLDEAKAAFEAVLSLDPSHKGAQDYLAKIEPRRKELISVYSAEARSRTQAKDYAKAIEFWNKVLGLDPANSEAKTAVANLKKKMAPPKKPSGGTKPPVAKKPTKAQINALYKKGVSYFTSEKYSEALKIFKQVLALDPNHAGAKDYKKRTEARLKILQGGG</sequence>
<evidence type="ECO:0000256" key="2">
    <source>
        <dbReference type="ARBA" id="ARBA00022803"/>
    </source>
</evidence>
<dbReference type="Proteomes" id="UP000885826">
    <property type="component" value="Unassembled WGS sequence"/>
</dbReference>
<dbReference type="PANTHER" id="PTHR44943">
    <property type="entry name" value="CELLULOSE SYNTHASE OPERON PROTEIN C"/>
    <property type="match status" value="1"/>
</dbReference>
<dbReference type="SUPFAM" id="SSF48452">
    <property type="entry name" value="TPR-like"/>
    <property type="match status" value="1"/>
</dbReference>
<dbReference type="Pfam" id="PF13181">
    <property type="entry name" value="TPR_8"/>
    <property type="match status" value="1"/>
</dbReference>
<evidence type="ECO:0000313" key="6">
    <source>
        <dbReference type="Proteomes" id="UP000885826"/>
    </source>
</evidence>
<dbReference type="InterPro" id="IPR008969">
    <property type="entry name" value="CarboxyPept-like_regulatory"/>
</dbReference>
<dbReference type="InterPro" id="IPR013229">
    <property type="entry name" value="PEGA"/>
</dbReference>
<keyword evidence="2 3" id="KW-0802">TPR repeat</keyword>
<evidence type="ECO:0000256" key="1">
    <source>
        <dbReference type="ARBA" id="ARBA00022737"/>
    </source>
</evidence>
<organism evidence="5 6">
    <name type="scientific">candidate division WOR-3 bacterium</name>
    <dbReference type="NCBI Taxonomy" id="2052148"/>
    <lineage>
        <taxon>Bacteria</taxon>
        <taxon>Bacteria division WOR-3</taxon>
    </lineage>
</organism>
<dbReference type="EMBL" id="DRIG01000011">
    <property type="protein sequence ID" value="HEC77674.1"/>
    <property type="molecule type" value="Genomic_DNA"/>
</dbReference>
<dbReference type="SMART" id="SM00028">
    <property type="entry name" value="TPR"/>
    <property type="match status" value="3"/>
</dbReference>
<dbReference type="SUPFAM" id="SSF49464">
    <property type="entry name" value="Carboxypeptidase regulatory domain-like"/>
    <property type="match status" value="1"/>
</dbReference>
<feature type="repeat" description="TPR" evidence="3">
    <location>
        <begin position="354"/>
        <end position="387"/>
    </location>
</feature>
<dbReference type="Pfam" id="PF08308">
    <property type="entry name" value="PEGA"/>
    <property type="match status" value="1"/>
</dbReference>
<reference evidence="5" key="1">
    <citation type="journal article" date="2020" name="mSystems">
        <title>Genome- and Community-Level Interaction Insights into Carbon Utilization and Element Cycling Functions of Hydrothermarchaeota in Hydrothermal Sediment.</title>
        <authorList>
            <person name="Zhou Z."/>
            <person name="Liu Y."/>
            <person name="Xu W."/>
            <person name="Pan J."/>
            <person name="Luo Z.H."/>
            <person name="Li M."/>
        </authorList>
    </citation>
    <scope>NUCLEOTIDE SEQUENCE</scope>
    <source>
        <strain evidence="5">HyVt-388</strain>
    </source>
</reference>